<dbReference type="RefSeq" id="WP_125005282.1">
    <property type="nucleotide sequence ID" value="NZ_BHYK01000035.1"/>
</dbReference>
<comment type="caution">
    <text evidence="1">The sequence shown here is derived from an EMBL/GenBank/DDBJ whole genome shotgun (WGS) entry which is preliminary data.</text>
</comment>
<proteinExistence type="predicted"/>
<sequence>MIKKTPVIIFLFIMIMHSIVISAEGFRYAEIFDPKQDKVVKVIQVNREIQNMVVSWIKDVDNIYGKSNPLTDDGYAIRIPLYPSVKVQGKCINALINEVYIIIPENEPAFFMIFENENKLLCYPFRGDIDALSKILDFKLKVSKVYSKE</sequence>
<reference evidence="1 2" key="1">
    <citation type="submission" date="2018-11" db="EMBL/GenBank/DDBJ databases">
        <title>Genome sequencing and assembly of Clostridium tagluense strain A121.</title>
        <authorList>
            <person name="Murakami T."/>
            <person name="Segawa T."/>
            <person name="Shcherbakova V.A."/>
            <person name="Mori H."/>
            <person name="Yoshimura Y."/>
        </authorList>
    </citation>
    <scope>NUCLEOTIDE SEQUENCE [LARGE SCALE GENOMIC DNA]</scope>
    <source>
        <strain evidence="1 2">A121</strain>
    </source>
</reference>
<accession>A0A401USI2</accession>
<dbReference type="OrthoDB" id="2083243at2"/>
<protein>
    <submittedName>
        <fullName evidence="1">Uncharacterized protein</fullName>
    </submittedName>
</protein>
<evidence type="ECO:0000313" key="1">
    <source>
        <dbReference type="EMBL" id="GCD12519.1"/>
    </source>
</evidence>
<evidence type="ECO:0000313" key="2">
    <source>
        <dbReference type="Proteomes" id="UP000287872"/>
    </source>
</evidence>
<name>A0A401USI2_9CLOT</name>
<dbReference type="AlphaFoldDB" id="A0A401USI2"/>
<dbReference type="EMBL" id="BHYK01000035">
    <property type="protein sequence ID" value="GCD12519.1"/>
    <property type="molecule type" value="Genomic_DNA"/>
</dbReference>
<keyword evidence="2" id="KW-1185">Reference proteome</keyword>
<organism evidence="1 2">
    <name type="scientific">Clostridium tagluense</name>
    <dbReference type="NCBI Taxonomy" id="360422"/>
    <lineage>
        <taxon>Bacteria</taxon>
        <taxon>Bacillati</taxon>
        <taxon>Bacillota</taxon>
        <taxon>Clostridia</taxon>
        <taxon>Eubacteriales</taxon>
        <taxon>Clostridiaceae</taxon>
        <taxon>Clostridium</taxon>
    </lineage>
</organism>
<dbReference type="Proteomes" id="UP000287872">
    <property type="component" value="Unassembled WGS sequence"/>
</dbReference>
<gene>
    <name evidence="1" type="ORF">Ctaglu_41420</name>
</gene>